<sequence>MNLNSKLAVLDQIYRVYDEFVANLQIACKK</sequence>
<name>X0YN23_9ZZZZ</name>
<gene>
    <name evidence="1" type="ORF">S01H1_77262</name>
</gene>
<proteinExistence type="predicted"/>
<feature type="non-terminal residue" evidence="1">
    <location>
        <position position="30"/>
    </location>
</feature>
<dbReference type="EMBL" id="BARS01051917">
    <property type="protein sequence ID" value="GAG49878.1"/>
    <property type="molecule type" value="Genomic_DNA"/>
</dbReference>
<protein>
    <submittedName>
        <fullName evidence="1">Uncharacterized protein</fullName>
    </submittedName>
</protein>
<organism evidence="1">
    <name type="scientific">marine sediment metagenome</name>
    <dbReference type="NCBI Taxonomy" id="412755"/>
    <lineage>
        <taxon>unclassified sequences</taxon>
        <taxon>metagenomes</taxon>
        <taxon>ecological metagenomes</taxon>
    </lineage>
</organism>
<accession>X0YN23</accession>
<dbReference type="AlphaFoldDB" id="X0YN23"/>
<reference evidence="1" key="1">
    <citation type="journal article" date="2014" name="Front. Microbiol.">
        <title>High frequency of phylogenetically diverse reductive dehalogenase-homologous genes in deep subseafloor sedimentary metagenomes.</title>
        <authorList>
            <person name="Kawai M."/>
            <person name="Futagami T."/>
            <person name="Toyoda A."/>
            <person name="Takaki Y."/>
            <person name="Nishi S."/>
            <person name="Hori S."/>
            <person name="Arai W."/>
            <person name="Tsubouchi T."/>
            <person name="Morono Y."/>
            <person name="Uchiyama I."/>
            <person name="Ito T."/>
            <person name="Fujiyama A."/>
            <person name="Inagaki F."/>
            <person name="Takami H."/>
        </authorList>
    </citation>
    <scope>NUCLEOTIDE SEQUENCE</scope>
    <source>
        <strain evidence="1">Expedition CK06-06</strain>
    </source>
</reference>
<comment type="caution">
    <text evidence="1">The sequence shown here is derived from an EMBL/GenBank/DDBJ whole genome shotgun (WGS) entry which is preliminary data.</text>
</comment>
<evidence type="ECO:0000313" key="1">
    <source>
        <dbReference type="EMBL" id="GAG49878.1"/>
    </source>
</evidence>